<keyword evidence="2" id="KW-1185">Reference proteome</keyword>
<accession>A0ACC0VXP7</accession>
<comment type="caution">
    <text evidence="1">The sequence shown here is derived from an EMBL/GenBank/DDBJ whole genome shotgun (WGS) entry which is preliminary data.</text>
</comment>
<sequence length="118" mass="13842">MYVAMKDVDQMLDRNVGLKNRFRRFIDFEDWEAQDAVVFYSEKAEAEIFRIESETVVVLQKTFVELKKLSNFGIGRDAVWMWKDLLQFRAQRVVKDLEEKCKITASDAEKAGEIVLVD</sequence>
<protein>
    <submittedName>
        <fullName evidence="1">Uncharacterized protein</fullName>
    </submittedName>
</protein>
<reference evidence="1 2" key="1">
    <citation type="journal article" date="2022" name="bioRxiv">
        <title>The genome of the oomycete Peronosclerospora sorghi, a cosmopolitan pathogen of maize and sorghum, is inflated with dispersed pseudogenes.</title>
        <authorList>
            <person name="Fletcher K."/>
            <person name="Martin F."/>
            <person name="Isakeit T."/>
            <person name="Cavanaugh K."/>
            <person name="Magill C."/>
            <person name="Michelmore R."/>
        </authorList>
    </citation>
    <scope>NUCLEOTIDE SEQUENCE [LARGE SCALE GENOMIC DNA]</scope>
    <source>
        <strain evidence="1">P6</strain>
    </source>
</reference>
<name>A0ACC0VXP7_9STRA</name>
<dbReference type="Proteomes" id="UP001163321">
    <property type="component" value="Chromosome 6"/>
</dbReference>
<proteinExistence type="predicted"/>
<evidence type="ECO:0000313" key="1">
    <source>
        <dbReference type="EMBL" id="KAI9910518.1"/>
    </source>
</evidence>
<gene>
    <name evidence="1" type="ORF">PsorP6_010637</name>
</gene>
<dbReference type="EMBL" id="CM047585">
    <property type="protein sequence ID" value="KAI9910518.1"/>
    <property type="molecule type" value="Genomic_DNA"/>
</dbReference>
<organism evidence="1 2">
    <name type="scientific">Peronosclerospora sorghi</name>
    <dbReference type="NCBI Taxonomy" id="230839"/>
    <lineage>
        <taxon>Eukaryota</taxon>
        <taxon>Sar</taxon>
        <taxon>Stramenopiles</taxon>
        <taxon>Oomycota</taxon>
        <taxon>Peronosporomycetes</taxon>
        <taxon>Peronosporales</taxon>
        <taxon>Peronosporaceae</taxon>
        <taxon>Peronosclerospora</taxon>
    </lineage>
</organism>
<evidence type="ECO:0000313" key="2">
    <source>
        <dbReference type="Proteomes" id="UP001163321"/>
    </source>
</evidence>